<proteinExistence type="predicted"/>
<gene>
    <name evidence="2" type="primary">pol</name>
    <name evidence="2" type="ORF">NPIL_365081</name>
</gene>
<evidence type="ECO:0000313" key="2">
    <source>
        <dbReference type="EMBL" id="GFU38002.1"/>
    </source>
</evidence>
<organism evidence="2 3">
    <name type="scientific">Nephila pilipes</name>
    <name type="common">Giant wood spider</name>
    <name type="synonym">Nephila maculata</name>
    <dbReference type="NCBI Taxonomy" id="299642"/>
    <lineage>
        <taxon>Eukaryota</taxon>
        <taxon>Metazoa</taxon>
        <taxon>Ecdysozoa</taxon>
        <taxon>Arthropoda</taxon>
        <taxon>Chelicerata</taxon>
        <taxon>Arachnida</taxon>
        <taxon>Araneae</taxon>
        <taxon>Araneomorphae</taxon>
        <taxon>Entelegynae</taxon>
        <taxon>Araneoidea</taxon>
        <taxon>Nephilidae</taxon>
        <taxon>Nephila</taxon>
    </lineage>
</organism>
<dbReference type="InterPro" id="IPR051320">
    <property type="entry name" value="Viral_Replic_Matur_Polypro"/>
</dbReference>
<feature type="domain" description="Reverse transcriptase" evidence="1">
    <location>
        <begin position="1"/>
        <end position="51"/>
    </location>
</feature>
<dbReference type="InterPro" id="IPR043128">
    <property type="entry name" value="Rev_trsase/Diguanyl_cyclase"/>
</dbReference>
<dbReference type="InterPro" id="IPR000477">
    <property type="entry name" value="RT_dom"/>
</dbReference>
<name>A0A8X6UIT8_NEPPI</name>
<protein>
    <submittedName>
        <fullName evidence="2">Retrovirus-related Pol polyprotein from transposon 297</fullName>
    </submittedName>
</protein>
<dbReference type="GO" id="GO:0071897">
    <property type="term" value="P:DNA biosynthetic process"/>
    <property type="evidence" value="ECO:0007669"/>
    <property type="project" value="UniProtKB-ARBA"/>
</dbReference>
<dbReference type="AlphaFoldDB" id="A0A8X6UIT8"/>
<accession>A0A8X6UIT8</accession>
<dbReference type="PANTHER" id="PTHR33064:SF37">
    <property type="entry name" value="RIBONUCLEASE H"/>
    <property type="match status" value="1"/>
</dbReference>
<dbReference type="PANTHER" id="PTHR33064">
    <property type="entry name" value="POL PROTEIN"/>
    <property type="match status" value="1"/>
</dbReference>
<comment type="caution">
    <text evidence="2">The sequence shown here is derived from an EMBL/GenBank/DDBJ whole genome shotgun (WGS) entry which is preliminary data.</text>
</comment>
<dbReference type="Gene3D" id="3.30.70.270">
    <property type="match status" value="2"/>
</dbReference>
<reference evidence="2" key="1">
    <citation type="submission" date="2020-08" db="EMBL/GenBank/DDBJ databases">
        <title>Multicomponent nature underlies the extraordinary mechanical properties of spider dragline silk.</title>
        <authorList>
            <person name="Kono N."/>
            <person name="Nakamura H."/>
            <person name="Mori M."/>
            <person name="Yoshida Y."/>
            <person name="Ohtoshi R."/>
            <person name="Malay A.D."/>
            <person name="Moran D.A.P."/>
            <person name="Tomita M."/>
            <person name="Numata K."/>
            <person name="Arakawa K."/>
        </authorList>
    </citation>
    <scope>NUCLEOTIDE SEQUENCE</scope>
</reference>
<evidence type="ECO:0000313" key="3">
    <source>
        <dbReference type="Proteomes" id="UP000887013"/>
    </source>
</evidence>
<dbReference type="PROSITE" id="PS50878">
    <property type="entry name" value="RT_POL"/>
    <property type="match status" value="1"/>
</dbReference>
<keyword evidence="3" id="KW-1185">Reference proteome</keyword>
<sequence>MDDVIITSESFDDHVHHLEIVFQLLRDAGLTLNAQKCHFGQEELKYLGVIINKNGVHTDPNKIKAVLDIPAPKNARQVSRFLGMTGWYQKFIRGYSELCEPLYALKRKKVKFQ</sequence>
<dbReference type="Pfam" id="PF00078">
    <property type="entry name" value="RVT_1"/>
    <property type="match status" value="1"/>
</dbReference>
<dbReference type="InterPro" id="IPR043502">
    <property type="entry name" value="DNA/RNA_pol_sf"/>
</dbReference>
<dbReference type="OrthoDB" id="6428789at2759"/>
<dbReference type="SUPFAM" id="SSF56672">
    <property type="entry name" value="DNA/RNA polymerases"/>
    <property type="match status" value="1"/>
</dbReference>
<dbReference type="Proteomes" id="UP000887013">
    <property type="component" value="Unassembled WGS sequence"/>
</dbReference>
<dbReference type="EMBL" id="BMAW01035044">
    <property type="protein sequence ID" value="GFU38002.1"/>
    <property type="molecule type" value="Genomic_DNA"/>
</dbReference>
<evidence type="ECO:0000259" key="1">
    <source>
        <dbReference type="PROSITE" id="PS50878"/>
    </source>
</evidence>